<accession>A0A6N9H4N4</accession>
<evidence type="ECO:0000313" key="8">
    <source>
        <dbReference type="Proteomes" id="UP000469215"/>
    </source>
</evidence>
<reference evidence="7 8" key="1">
    <citation type="submission" date="2020-01" db="EMBL/GenBank/DDBJ databases">
        <authorList>
            <person name="Deng T."/>
        </authorList>
    </citation>
    <scope>NUCLEOTIDE SEQUENCE [LARGE SCALE GENOMIC DNA]</scope>
    <source>
        <strain evidence="7 8">5221</strain>
    </source>
</reference>
<keyword evidence="2" id="KW-1003">Cell membrane</keyword>
<dbReference type="PANTHER" id="PTHR43652">
    <property type="entry name" value="BASIC AMINO ACID ANTIPORTER YFCC-RELATED"/>
    <property type="match status" value="1"/>
</dbReference>
<feature type="transmembrane region" description="Helical" evidence="6">
    <location>
        <begin position="146"/>
        <end position="162"/>
    </location>
</feature>
<keyword evidence="5 6" id="KW-0472">Membrane</keyword>
<keyword evidence="4 6" id="KW-1133">Transmembrane helix</keyword>
<dbReference type="RefSeq" id="WP_160952335.1">
    <property type="nucleotide sequence ID" value="NZ_WWEQ01000006.1"/>
</dbReference>
<keyword evidence="3 6" id="KW-0812">Transmembrane</keyword>
<proteinExistence type="predicted"/>
<feature type="transmembrane region" description="Helical" evidence="6">
    <location>
        <begin position="123"/>
        <end position="140"/>
    </location>
</feature>
<dbReference type="InterPro" id="IPR051679">
    <property type="entry name" value="DASS-Related_Transporters"/>
</dbReference>
<comment type="subcellular location">
    <subcellularLocation>
        <location evidence="1">Cell membrane</location>
        <topology evidence="1">Multi-pass membrane protein</topology>
    </subcellularLocation>
</comment>
<dbReference type="PANTHER" id="PTHR43652:SF2">
    <property type="entry name" value="BASIC AMINO ACID ANTIPORTER YFCC-RELATED"/>
    <property type="match status" value="1"/>
</dbReference>
<dbReference type="InterPro" id="IPR018385">
    <property type="entry name" value="C4_dicarb_anaerob_car-like"/>
</dbReference>
<gene>
    <name evidence="7" type="primary">yfcC</name>
    <name evidence="7" type="ORF">GSY69_02585</name>
</gene>
<feature type="transmembrane region" description="Helical" evidence="6">
    <location>
        <begin position="455"/>
        <end position="478"/>
    </location>
</feature>
<evidence type="ECO:0000256" key="1">
    <source>
        <dbReference type="ARBA" id="ARBA00004651"/>
    </source>
</evidence>
<feature type="transmembrane region" description="Helical" evidence="6">
    <location>
        <begin position="87"/>
        <end position="111"/>
    </location>
</feature>
<comment type="caution">
    <text evidence="7">The sequence shown here is derived from an EMBL/GenBank/DDBJ whole genome shotgun (WGS) entry which is preliminary data.</text>
</comment>
<feature type="transmembrane region" description="Helical" evidence="6">
    <location>
        <begin position="169"/>
        <end position="192"/>
    </location>
</feature>
<evidence type="ECO:0000313" key="7">
    <source>
        <dbReference type="EMBL" id="MYM18895.1"/>
    </source>
</evidence>
<dbReference type="AlphaFoldDB" id="A0A6N9H4N4"/>
<name>A0A6N9H4N4_9MICO</name>
<evidence type="ECO:0000256" key="3">
    <source>
        <dbReference type="ARBA" id="ARBA00022692"/>
    </source>
</evidence>
<evidence type="ECO:0000256" key="4">
    <source>
        <dbReference type="ARBA" id="ARBA00022989"/>
    </source>
</evidence>
<feature type="transmembrane region" description="Helical" evidence="6">
    <location>
        <begin position="272"/>
        <end position="295"/>
    </location>
</feature>
<feature type="transmembrane region" description="Helical" evidence="6">
    <location>
        <begin position="301"/>
        <end position="320"/>
    </location>
</feature>
<feature type="transmembrane region" description="Helical" evidence="6">
    <location>
        <begin position="332"/>
        <end position="352"/>
    </location>
</feature>
<evidence type="ECO:0000256" key="2">
    <source>
        <dbReference type="ARBA" id="ARBA00022475"/>
    </source>
</evidence>
<evidence type="ECO:0000256" key="6">
    <source>
        <dbReference type="SAM" id="Phobius"/>
    </source>
</evidence>
<protein>
    <submittedName>
        <fullName evidence="7">Putative basic amino acid antiporter YfcC</fullName>
    </submittedName>
</protein>
<dbReference type="Proteomes" id="UP000469215">
    <property type="component" value="Unassembled WGS sequence"/>
</dbReference>
<sequence>MNTAPARLRKGLRADRVPHTFVILFGITVLLGIATYLIPAGEYDKRPDSAGRDLVISGTYHAVAAAPASPADLFMSVLAGMEKGAEIIFFLLIIGGCLGVLNSTGAVDRMLRRVLARFAGRELFIIPVVLGFFALAGATFGMSEEAIPYLIIILPILQRIGFDRILIAALPLVGTAVGWAGSITNPFNIGIAQQIAGVPLFSGMAVRAGLLVILYVVAAAYFMRYGAKILKDPNKSLVGMGAAAPDGSPQPAGGPDGGAGDPQDGPFTARDIAIVCVFVAAIVTVPVGIIAFGWFIAEMSAVFIVMALIVAVIARMDYNAVAETFTAGCKDLLVAALSVGLAYSGIVLLTDAHVLDTIVYGMASAVGSLSSTFAAGGMVVAQSAINYLVSSGSGQAALTMPIMAPLSDLVGVSRQTAVLAFQFGDGISNCLTPTSGSMMAGLAIAGVSWFTWARFLLPLMGVFYAIGCAYVIVVHMFIWTV</sequence>
<dbReference type="Pfam" id="PF03606">
    <property type="entry name" value="DcuC"/>
    <property type="match status" value="1"/>
</dbReference>
<feature type="transmembrane region" description="Helical" evidence="6">
    <location>
        <begin position="358"/>
        <end position="381"/>
    </location>
</feature>
<keyword evidence="8" id="KW-1185">Reference proteome</keyword>
<feature type="transmembrane region" description="Helical" evidence="6">
    <location>
        <begin position="21"/>
        <end position="38"/>
    </location>
</feature>
<evidence type="ECO:0000256" key="5">
    <source>
        <dbReference type="ARBA" id="ARBA00023136"/>
    </source>
</evidence>
<dbReference type="EMBL" id="WWEQ01000006">
    <property type="protein sequence ID" value="MYM18895.1"/>
    <property type="molecule type" value="Genomic_DNA"/>
</dbReference>
<feature type="transmembrane region" description="Helical" evidence="6">
    <location>
        <begin position="204"/>
        <end position="223"/>
    </location>
</feature>
<dbReference type="GO" id="GO:0005886">
    <property type="term" value="C:plasma membrane"/>
    <property type="evidence" value="ECO:0007669"/>
    <property type="project" value="UniProtKB-SubCell"/>
</dbReference>
<organism evidence="7 8">
    <name type="scientific">Brevibacterium rongguiense</name>
    <dbReference type="NCBI Taxonomy" id="2695267"/>
    <lineage>
        <taxon>Bacteria</taxon>
        <taxon>Bacillati</taxon>
        <taxon>Actinomycetota</taxon>
        <taxon>Actinomycetes</taxon>
        <taxon>Micrococcales</taxon>
        <taxon>Brevibacteriaceae</taxon>
        <taxon>Brevibacterium</taxon>
    </lineage>
</organism>